<evidence type="ECO:0000256" key="6">
    <source>
        <dbReference type="SAM" id="MobiDB-lite"/>
    </source>
</evidence>
<dbReference type="EMBL" id="JACIIQ010000022">
    <property type="protein sequence ID" value="MBB5672340.1"/>
    <property type="molecule type" value="Genomic_DNA"/>
</dbReference>
<dbReference type="Gene3D" id="3.40.1170.60">
    <property type="match status" value="1"/>
</dbReference>
<dbReference type="GO" id="GO:0005829">
    <property type="term" value="C:cytosol"/>
    <property type="evidence" value="ECO:0007669"/>
    <property type="project" value="TreeGrafter"/>
</dbReference>
<feature type="domain" description="UmuC" evidence="7">
    <location>
        <begin position="2"/>
        <end position="193"/>
    </location>
</feature>
<organism evidence="8">
    <name type="scientific">Xanthomonas arboricola</name>
    <dbReference type="NCBI Taxonomy" id="56448"/>
    <lineage>
        <taxon>Bacteria</taxon>
        <taxon>Pseudomonadati</taxon>
        <taxon>Pseudomonadota</taxon>
        <taxon>Gammaproteobacteria</taxon>
        <taxon>Lysobacterales</taxon>
        <taxon>Lysobacteraceae</taxon>
        <taxon>Xanthomonas</taxon>
    </lineage>
</organism>
<proteinExistence type="inferred from homology"/>
<dbReference type="InterPro" id="IPR043502">
    <property type="entry name" value="DNA/RNA_pol_sf"/>
</dbReference>
<keyword evidence="3" id="KW-0741">SOS mutagenesis</keyword>
<dbReference type="InterPro" id="IPR001126">
    <property type="entry name" value="UmuC"/>
</dbReference>
<evidence type="ECO:0000256" key="4">
    <source>
        <dbReference type="ARBA" id="ARBA00023204"/>
    </source>
</evidence>
<accession>A0AB73H2I3</accession>
<dbReference type="InterPro" id="IPR017961">
    <property type="entry name" value="DNA_pol_Y-fam_little_finger"/>
</dbReference>
<dbReference type="GO" id="GO:0003684">
    <property type="term" value="F:damaged DNA binding"/>
    <property type="evidence" value="ECO:0007669"/>
    <property type="project" value="InterPro"/>
</dbReference>
<dbReference type="InterPro" id="IPR043128">
    <property type="entry name" value="Rev_trsase/Diguanyl_cyclase"/>
</dbReference>
<comment type="similarity">
    <text evidence="1">Belongs to the DNA polymerase type-Y family.</text>
</comment>
<gene>
    <name evidence="8" type="ORF">FHR65_003938</name>
</gene>
<evidence type="ECO:0000256" key="1">
    <source>
        <dbReference type="ARBA" id="ARBA00010945"/>
    </source>
</evidence>
<keyword evidence="4" id="KW-0234">DNA repair</keyword>
<dbReference type="PANTHER" id="PTHR11076:SF34">
    <property type="entry name" value="PROTEIN UMUC"/>
    <property type="match status" value="1"/>
</dbReference>
<dbReference type="CDD" id="cd01700">
    <property type="entry name" value="PolY_Pol_V_umuC"/>
    <property type="match status" value="1"/>
</dbReference>
<dbReference type="PANTHER" id="PTHR11076">
    <property type="entry name" value="DNA REPAIR POLYMERASE UMUC / TRANSFERASE FAMILY MEMBER"/>
    <property type="match status" value="1"/>
</dbReference>
<dbReference type="Pfam" id="PF13438">
    <property type="entry name" value="DUF4113"/>
    <property type="match status" value="1"/>
</dbReference>
<dbReference type="SUPFAM" id="SSF56672">
    <property type="entry name" value="DNA/RNA polymerases"/>
    <property type="match status" value="1"/>
</dbReference>
<dbReference type="AlphaFoldDB" id="A0AB73H2I3"/>
<evidence type="ECO:0000313" key="8">
    <source>
        <dbReference type="EMBL" id="MBB5672340.1"/>
    </source>
</evidence>
<dbReference type="Pfam" id="PF00817">
    <property type="entry name" value="IMS"/>
    <property type="match status" value="1"/>
</dbReference>
<protein>
    <submittedName>
        <fullName evidence="8">DNA polymerase V</fullName>
    </submittedName>
</protein>
<dbReference type="GO" id="GO:0006281">
    <property type="term" value="P:DNA repair"/>
    <property type="evidence" value="ECO:0007669"/>
    <property type="project" value="UniProtKB-KW"/>
</dbReference>
<dbReference type="Proteomes" id="UP000528595">
    <property type="component" value="Unassembled WGS sequence"/>
</dbReference>
<reference evidence="8" key="1">
    <citation type="submission" date="2020-08" db="EMBL/GenBank/DDBJ databases">
        <title>Studying the diversity of plant-associated saprophytic bacteria and their role in host health and plant-pathogen interactions.</title>
        <authorList>
            <person name="Potnis N."/>
        </authorList>
    </citation>
    <scope>NUCLEOTIDE SEQUENCE</scope>
    <source>
        <strain evidence="8">F21</strain>
    </source>
</reference>
<dbReference type="RefSeq" id="WP_184578599.1">
    <property type="nucleotide sequence ID" value="NZ_JACIIQ010000022.1"/>
</dbReference>
<evidence type="ECO:0000256" key="3">
    <source>
        <dbReference type="ARBA" id="ARBA00023199"/>
    </source>
</evidence>
<dbReference type="GO" id="GO:0003887">
    <property type="term" value="F:DNA-directed DNA polymerase activity"/>
    <property type="evidence" value="ECO:0007669"/>
    <property type="project" value="TreeGrafter"/>
</dbReference>
<dbReference type="GO" id="GO:0042276">
    <property type="term" value="P:error-prone translesion synthesis"/>
    <property type="evidence" value="ECO:0007669"/>
    <property type="project" value="TreeGrafter"/>
</dbReference>
<keyword evidence="5" id="KW-0742">SOS response</keyword>
<dbReference type="InterPro" id="IPR050116">
    <property type="entry name" value="DNA_polymerase-Y"/>
</dbReference>
<dbReference type="InterPro" id="IPR036775">
    <property type="entry name" value="DNA_pol_Y-fam_lit_finger_sf"/>
</dbReference>
<dbReference type="InterPro" id="IPR025188">
    <property type="entry name" value="DUF4113"/>
</dbReference>
<evidence type="ECO:0000256" key="2">
    <source>
        <dbReference type="ARBA" id="ARBA00022763"/>
    </source>
</evidence>
<dbReference type="PROSITE" id="PS50173">
    <property type="entry name" value="UMUC"/>
    <property type="match status" value="1"/>
</dbReference>
<evidence type="ECO:0000259" key="7">
    <source>
        <dbReference type="PROSITE" id="PS50173"/>
    </source>
</evidence>
<dbReference type="GO" id="GO:0009432">
    <property type="term" value="P:SOS response"/>
    <property type="evidence" value="ECO:0007669"/>
    <property type="project" value="UniProtKB-KW"/>
</dbReference>
<evidence type="ECO:0000256" key="5">
    <source>
        <dbReference type="ARBA" id="ARBA00023236"/>
    </source>
</evidence>
<dbReference type="Gene3D" id="3.30.70.270">
    <property type="match status" value="1"/>
</dbReference>
<dbReference type="Gene3D" id="3.30.1490.100">
    <property type="entry name" value="DNA polymerase, Y-family, little finger domain"/>
    <property type="match status" value="1"/>
</dbReference>
<name>A0AB73H2I3_9XANT</name>
<comment type="caution">
    <text evidence="8">The sequence shown here is derived from an EMBL/GenBank/DDBJ whole genome shotgun (WGS) entry which is preliminary data.</text>
</comment>
<dbReference type="Gene3D" id="1.10.150.20">
    <property type="entry name" value="5' to 3' exonuclease, C-terminal subdomain"/>
    <property type="match status" value="1"/>
</dbReference>
<dbReference type="Pfam" id="PF11799">
    <property type="entry name" value="IMS_C"/>
    <property type="match status" value="1"/>
</dbReference>
<keyword evidence="2" id="KW-0227">DNA damage</keyword>
<sequence length="428" mass="46836">MFALIDGNNFYASCERVFQPELRGKPLVVLSNNDGCAIARSEEAKALGIQMGHPIHKLEPRIRRLVSLRSANFGLYGDLSARIGVILRAAVPRVEVYSIDESFLDLTGLRDRHARMVELRERVHRWTGIPNCVGIGPTKTLAKLANHVAKDAARKPGSYPAELSHVCDLAALVPRELDSVLAATPVGEIWGVGHRWAARLQARGVHTAADLRDASPDDLLAEFGVVMARTQREIQGHPCLELSEVEPDRQQIMVSRSFGAALTDPGEMSEALATFAVRAAEKLRQRQLTTSAIGVFAQTNAFKPGEPQHSPSRSAPLPSATSDTRLVLQVVRSLAAGMMRKGHAYTKAGICLMDLARPDQLQADLFSPAKVGDDKLMTTLDAINRRFGRDVAGLGATGWQRNARWHSRQECLSARFTTRLSDLPLAHC</sequence>
<feature type="region of interest" description="Disordered" evidence="6">
    <location>
        <begin position="299"/>
        <end position="321"/>
    </location>
</feature>
<feature type="compositionally biased region" description="Polar residues" evidence="6">
    <location>
        <begin position="309"/>
        <end position="321"/>
    </location>
</feature>